<dbReference type="AlphaFoldDB" id="A0A921E9Z8"/>
<evidence type="ECO:0000313" key="4">
    <source>
        <dbReference type="Proteomes" id="UP000711407"/>
    </source>
</evidence>
<feature type="transmembrane region" description="Helical" evidence="1">
    <location>
        <begin position="59"/>
        <end position="82"/>
    </location>
</feature>
<comment type="caution">
    <text evidence="3">The sequence shown here is derived from an EMBL/GenBank/DDBJ whole genome shotgun (WGS) entry which is preliminary data.</text>
</comment>
<protein>
    <submittedName>
        <fullName evidence="3">Acyltransferase family protein</fullName>
    </submittedName>
</protein>
<feature type="transmembrane region" description="Helical" evidence="1">
    <location>
        <begin position="266"/>
        <end position="285"/>
    </location>
</feature>
<feature type="transmembrane region" description="Helical" evidence="1">
    <location>
        <begin position="305"/>
        <end position="327"/>
    </location>
</feature>
<keyword evidence="1" id="KW-0472">Membrane</keyword>
<dbReference type="Pfam" id="PF01757">
    <property type="entry name" value="Acyl_transf_3"/>
    <property type="match status" value="1"/>
</dbReference>
<accession>A0A921E9Z8</accession>
<feature type="transmembrane region" description="Helical" evidence="1">
    <location>
        <begin position="168"/>
        <end position="184"/>
    </location>
</feature>
<keyword evidence="1" id="KW-1133">Transmembrane helix</keyword>
<dbReference type="Proteomes" id="UP000711407">
    <property type="component" value="Unassembled WGS sequence"/>
</dbReference>
<feature type="transmembrane region" description="Helical" evidence="1">
    <location>
        <begin position="110"/>
        <end position="130"/>
    </location>
</feature>
<feature type="transmembrane region" description="Helical" evidence="1">
    <location>
        <begin position="196"/>
        <end position="215"/>
    </location>
</feature>
<keyword evidence="3" id="KW-0808">Transferase</keyword>
<dbReference type="PANTHER" id="PTHR37312:SF1">
    <property type="entry name" value="MEMBRANE-BOUND ACYLTRANSFERASE YKRP-RELATED"/>
    <property type="match status" value="1"/>
</dbReference>
<feature type="domain" description="Acyltransferase 3" evidence="2">
    <location>
        <begin position="2"/>
        <end position="320"/>
    </location>
</feature>
<dbReference type="GO" id="GO:0016747">
    <property type="term" value="F:acyltransferase activity, transferring groups other than amino-acyl groups"/>
    <property type="evidence" value="ECO:0007669"/>
    <property type="project" value="InterPro"/>
</dbReference>
<sequence length="342" mass="38773">MAKGIAIILMVTAHTMTPLGAFIYAFHIPLFFLTAGYCFKTKYCNDRKTFIRHRIKGLWWPFLKWNLIFIILHNVLFSIGIYESAYTAKDMATQALKSVFMTGAEQMLGGYWFLGGLFLASILSLIILTVTRCRAKLLVGCLIVLIVACMTLNTLFPETKAINDGSSILFFTAFFLSGFLLKTFRDIDIIPTSRHLHFGILMLIATWLISTWISGDMRTPYGWQLPIRYIGAIAGCIGLLILCKHLPPASRLARFFKFCGESTMTILTWHFLCFKGITYVLIQIHDLPADKLQEFPTLRELGPHYWLLYTIAGIAIPLLLQLSYNTIKNKVKQLKSSESIAT</sequence>
<keyword evidence="3" id="KW-0012">Acyltransferase</keyword>
<feature type="transmembrane region" description="Helical" evidence="1">
    <location>
        <begin position="137"/>
        <end position="156"/>
    </location>
</feature>
<evidence type="ECO:0000256" key="1">
    <source>
        <dbReference type="SAM" id="Phobius"/>
    </source>
</evidence>
<dbReference type="EMBL" id="DYXT01000023">
    <property type="protein sequence ID" value="HJE38932.1"/>
    <property type="molecule type" value="Genomic_DNA"/>
</dbReference>
<name>A0A921E9Z8_9BACT</name>
<keyword evidence="1" id="KW-0812">Transmembrane</keyword>
<proteinExistence type="predicted"/>
<reference evidence="3" key="2">
    <citation type="submission" date="2021-09" db="EMBL/GenBank/DDBJ databases">
        <authorList>
            <person name="Gilroy R."/>
        </authorList>
    </citation>
    <scope>NUCLEOTIDE SEQUENCE</scope>
    <source>
        <strain evidence="3">4100</strain>
    </source>
</reference>
<feature type="transmembrane region" description="Helical" evidence="1">
    <location>
        <begin position="19"/>
        <end position="39"/>
    </location>
</feature>
<dbReference type="PANTHER" id="PTHR37312">
    <property type="entry name" value="MEMBRANE-BOUND ACYLTRANSFERASE YKRP-RELATED"/>
    <property type="match status" value="1"/>
</dbReference>
<evidence type="ECO:0000313" key="3">
    <source>
        <dbReference type="EMBL" id="HJE38932.1"/>
    </source>
</evidence>
<gene>
    <name evidence="3" type="ORF">K8V47_04135</name>
</gene>
<organism evidence="3 4">
    <name type="scientific">Candidatus Amulumruptor caecigallinarius</name>
    <dbReference type="NCBI Taxonomy" id="2109911"/>
    <lineage>
        <taxon>Bacteria</taxon>
        <taxon>Pseudomonadati</taxon>
        <taxon>Bacteroidota</taxon>
        <taxon>Bacteroidia</taxon>
        <taxon>Bacteroidales</taxon>
        <taxon>Muribaculaceae</taxon>
        <taxon>Candidatus Amulumruptor</taxon>
    </lineage>
</organism>
<dbReference type="InterPro" id="IPR052734">
    <property type="entry name" value="Nod_factor_acetyltransferase"/>
</dbReference>
<dbReference type="InterPro" id="IPR002656">
    <property type="entry name" value="Acyl_transf_3_dom"/>
</dbReference>
<reference evidence="3" key="1">
    <citation type="journal article" date="2021" name="PeerJ">
        <title>Extensive microbial diversity within the chicken gut microbiome revealed by metagenomics and culture.</title>
        <authorList>
            <person name="Gilroy R."/>
            <person name="Ravi A."/>
            <person name="Getino M."/>
            <person name="Pursley I."/>
            <person name="Horton D.L."/>
            <person name="Alikhan N.F."/>
            <person name="Baker D."/>
            <person name="Gharbi K."/>
            <person name="Hall N."/>
            <person name="Watson M."/>
            <person name="Adriaenssens E.M."/>
            <person name="Foster-Nyarko E."/>
            <person name="Jarju S."/>
            <person name="Secka A."/>
            <person name="Antonio M."/>
            <person name="Oren A."/>
            <person name="Chaudhuri R.R."/>
            <person name="La Ragione R."/>
            <person name="Hildebrand F."/>
            <person name="Pallen M.J."/>
        </authorList>
    </citation>
    <scope>NUCLEOTIDE SEQUENCE</scope>
    <source>
        <strain evidence="3">4100</strain>
    </source>
</reference>
<evidence type="ECO:0000259" key="2">
    <source>
        <dbReference type="Pfam" id="PF01757"/>
    </source>
</evidence>
<feature type="transmembrane region" description="Helical" evidence="1">
    <location>
        <begin position="227"/>
        <end position="246"/>
    </location>
</feature>